<dbReference type="GO" id="GO:0003700">
    <property type="term" value="F:DNA-binding transcription factor activity"/>
    <property type="evidence" value="ECO:0007669"/>
    <property type="project" value="InterPro"/>
</dbReference>
<comment type="function">
    <text evidence="6">Repressor of the lactose catabolism operon. Galactose-6-phosphate is the inducer.</text>
</comment>
<evidence type="ECO:0000256" key="3">
    <source>
        <dbReference type="ARBA" id="ARBA00023015"/>
    </source>
</evidence>
<evidence type="ECO:0000256" key="4">
    <source>
        <dbReference type="ARBA" id="ARBA00023125"/>
    </source>
</evidence>
<gene>
    <name evidence="8" type="ORF">SAMN04490178_10648</name>
</gene>
<dbReference type="PRINTS" id="PR00037">
    <property type="entry name" value="HTHLACR"/>
</dbReference>
<dbReference type="PROSITE" id="PS00894">
    <property type="entry name" value="HTH_DEOR_1"/>
    <property type="match status" value="1"/>
</dbReference>
<dbReference type="EMBL" id="FODY01000006">
    <property type="protein sequence ID" value="SEO86704.1"/>
    <property type="molecule type" value="Genomic_DNA"/>
</dbReference>
<dbReference type="Proteomes" id="UP000198847">
    <property type="component" value="Unassembled WGS sequence"/>
</dbReference>
<dbReference type="SUPFAM" id="SSF100950">
    <property type="entry name" value="NagB/RpiA/CoA transferase-like"/>
    <property type="match status" value="1"/>
</dbReference>
<evidence type="ECO:0000256" key="6">
    <source>
        <dbReference type="ARBA" id="ARBA00024937"/>
    </source>
</evidence>
<accession>A0A1H8T842</accession>
<dbReference type="STRING" id="112903.SAMN04490178_10648"/>
<dbReference type="PANTHER" id="PTHR30363">
    <property type="entry name" value="HTH-TYPE TRANSCRIPTIONAL REGULATOR SRLR-RELATED"/>
    <property type="match status" value="1"/>
</dbReference>
<evidence type="ECO:0000313" key="8">
    <source>
        <dbReference type="EMBL" id="SEO86704.1"/>
    </source>
</evidence>
<evidence type="ECO:0000256" key="1">
    <source>
        <dbReference type="ARBA" id="ARBA00021390"/>
    </source>
</evidence>
<proteinExistence type="predicted"/>
<organism evidence="8 9">
    <name type="scientific">Propionispora vibrioides</name>
    <dbReference type="NCBI Taxonomy" id="112903"/>
    <lineage>
        <taxon>Bacteria</taxon>
        <taxon>Bacillati</taxon>
        <taxon>Bacillota</taxon>
        <taxon>Negativicutes</taxon>
        <taxon>Selenomonadales</taxon>
        <taxon>Sporomusaceae</taxon>
        <taxon>Propionispora</taxon>
    </lineage>
</organism>
<dbReference type="AlphaFoldDB" id="A0A1H8T842"/>
<dbReference type="GO" id="GO:0003677">
    <property type="term" value="F:DNA binding"/>
    <property type="evidence" value="ECO:0007669"/>
    <property type="project" value="UniProtKB-KW"/>
</dbReference>
<keyword evidence="5" id="KW-0804">Transcription</keyword>
<keyword evidence="4" id="KW-0238">DNA-binding</keyword>
<reference evidence="8 9" key="1">
    <citation type="submission" date="2016-10" db="EMBL/GenBank/DDBJ databases">
        <authorList>
            <person name="de Groot N.N."/>
        </authorList>
    </citation>
    <scope>NUCLEOTIDE SEQUENCE [LARGE SCALE GENOMIC DNA]</scope>
    <source>
        <strain evidence="8 9">DSM 13305</strain>
    </source>
</reference>
<dbReference type="PROSITE" id="PS51000">
    <property type="entry name" value="HTH_DEOR_2"/>
    <property type="match status" value="1"/>
</dbReference>
<feature type="domain" description="HTH deoR-type" evidence="7">
    <location>
        <begin position="3"/>
        <end position="58"/>
    </location>
</feature>
<keyword evidence="3" id="KW-0805">Transcription regulation</keyword>
<keyword evidence="2" id="KW-0678">Repressor</keyword>
<name>A0A1H8T842_9FIRM</name>
<evidence type="ECO:0000256" key="5">
    <source>
        <dbReference type="ARBA" id="ARBA00023163"/>
    </source>
</evidence>
<protein>
    <recommendedName>
        <fullName evidence="1">Lactose phosphotransferase system repressor</fullName>
    </recommendedName>
</protein>
<dbReference type="PANTHER" id="PTHR30363:SF4">
    <property type="entry name" value="GLYCEROL-3-PHOSPHATE REGULON REPRESSOR"/>
    <property type="match status" value="1"/>
</dbReference>
<dbReference type="SMART" id="SM01134">
    <property type="entry name" value="DeoRC"/>
    <property type="match status" value="1"/>
</dbReference>
<dbReference type="InterPro" id="IPR001034">
    <property type="entry name" value="DeoR_HTH"/>
</dbReference>
<dbReference type="InterPro" id="IPR050313">
    <property type="entry name" value="Carb_Metab_HTH_regulators"/>
</dbReference>
<dbReference type="InterPro" id="IPR036390">
    <property type="entry name" value="WH_DNA-bd_sf"/>
</dbReference>
<keyword evidence="9" id="KW-1185">Reference proteome</keyword>
<sequence length="246" mass="27864">MLASERRVYIMKNLYQKGIINIKDIARELNISEITVRRDFEKMELEGKLKRVQGGAALEEALENAELTMQNRLSVHVPKKRLVSEAAADLVQDGDHVFVDAGTTMAPLLDILLLKPVKIVTYNSLIVRNMPNPVAEMFVVGGKYLPHYSMFVGASAQDMLKQFRFNIAFLGCSGVDVEEGVVYTTEMESLLMKKIALERAEKQYLLLDDSKLEKHGFLKFTDLSGFTGIICNRIDNKPYIEKVMWV</sequence>
<dbReference type="Gene3D" id="3.40.50.1360">
    <property type="match status" value="1"/>
</dbReference>
<dbReference type="InterPro" id="IPR037171">
    <property type="entry name" value="NagB/RpiA_transferase-like"/>
</dbReference>
<dbReference type="Pfam" id="PF08220">
    <property type="entry name" value="HTH_DeoR"/>
    <property type="match status" value="1"/>
</dbReference>
<dbReference type="SMART" id="SM00420">
    <property type="entry name" value="HTH_DEOR"/>
    <property type="match status" value="1"/>
</dbReference>
<dbReference type="InterPro" id="IPR018356">
    <property type="entry name" value="Tscrpt_reg_HTH_DeoR_CS"/>
</dbReference>
<dbReference type="SUPFAM" id="SSF46785">
    <property type="entry name" value="Winged helix' DNA-binding domain"/>
    <property type="match status" value="1"/>
</dbReference>
<evidence type="ECO:0000256" key="2">
    <source>
        <dbReference type="ARBA" id="ARBA00022491"/>
    </source>
</evidence>
<dbReference type="Pfam" id="PF00455">
    <property type="entry name" value="DeoRC"/>
    <property type="match status" value="1"/>
</dbReference>
<dbReference type="InterPro" id="IPR036388">
    <property type="entry name" value="WH-like_DNA-bd_sf"/>
</dbReference>
<dbReference type="InterPro" id="IPR014036">
    <property type="entry name" value="DeoR-like_C"/>
</dbReference>
<evidence type="ECO:0000259" key="7">
    <source>
        <dbReference type="PROSITE" id="PS51000"/>
    </source>
</evidence>
<evidence type="ECO:0000313" key="9">
    <source>
        <dbReference type="Proteomes" id="UP000198847"/>
    </source>
</evidence>
<dbReference type="Gene3D" id="1.10.10.10">
    <property type="entry name" value="Winged helix-like DNA-binding domain superfamily/Winged helix DNA-binding domain"/>
    <property type="match status" value="1"/>
</dbReference>
<dbReference type="RefSeq" id="WP_177173490.1">
    <property type="nucleotide sequence ID" value="NZ_FODY01000006.1"/>
</dbReference>